<evidence type="ECO:0000256" key="1">
    <source>
        <dbReference type="SAM" id="MobiDB-lite"/>
    </source>
</evidence>
<comment type="caution">
    <text evidence="2">The sequence shown here is derived from an EMBL/GenBank/DDBJ whole genome shotgun (WGS) entry which is preliminary data.</text>
</comment>
<dbReference type="AlphaFoldDB" id="A0A2T8F6W6"/>
<name>A0A2T8F6W6_9ACTN</name>
<sequence>MAGSCGWYRSGYLLKDAEATVWPLRLGQRGTARFSPTRSSERQRGASLREHGLAPRWRFGVR</sequence>
<protein>
    <submittedName>
        <fullName evidence="2">Uncharacterized protein</fullName>
    </submittedName>
</protein>
<feature type="region of interest" description="Disordered" evidence="1">
    <location>
        <begin position="32"/>
        <end position="51"/>
    </location>
</feature>
<reference evidence="2 3" key="1">
    <citation type="submission" date="2018-04" db="EMBL/GenBank/DDBJ databases">
        <title>Genome of Nocardioides gansuensis WSJ-1.</title>
        <authorList>
            <person name="Wu S."/>
            <person name="Wang G."/>
        </authorList>
    </citation>
    <scope>NUCLEOTIDE SEQUENCE [LARGE SCALE GENOMIC DNA]</scope>
    <source>
        <strain evidence="2 3">WSJ-1</strain>
    </source>
</reference>
<evidence type="ECO:0000313" key="3">
    <source>
        <dbReference type="Proteomes" id="UP000246018"/>
    </source>
</evidence>
<dbReference type="Proteomes" id="UP000246018">
    <property type="component" value="Unassembled WGS sequence"/>
</dbReference>
<proteinExistence type="predicted"/>
<organism evidence="2 3">
    <name type="scientific">Nocardioides gansuensis</name>
    <dbReference type="NCBI Taxonomy" id="2138300"/>
    <lineage>
        <taxon>Bacteria</taxon>
        <taxon>Bacillati</taxon>
        <taxon>Actinomycetota</taxon>
        <taxon>Actinomycetes</taxon>
        <taxon>Propionibacteriales</taxon>
        <taxon>Nocardioidaceae</taxon>
        <taxon>Nocardioides</taxon>
    </lineage>
</organism>
<accession>A0A2T8F6W6</accession>
<dbReference type="EMBL" id="QDGZ01000008">
    <property type="protein sequence ID" value="PVG81453.1"/>
    <property type="molecule type" value="Genomic_DNA"/>
</dbReference>
<evidence type="ECO:0000313" key="2">
    <source>
        <dbReference type="EMBL" id="PVG81453.1"/>
    </source>
</evidence>
<feature type="compositionally biased region" description="Basic and acidic residues" evidence="1">
    <location>
        <begin position="39"/>
        <end position="51"/>
    </location>
</feature>
<keyword evidence="3" id="KW-1185">Reference proteome</keyword>
<gene>
    <name evidence="2" type="ORF">DDE18_18405</name>
</gene>